<evidence type="ECO:0000313" key="1">
    <source>
        <dbReference type="EMBL" id="GBP10390.1"/>
    </source>
</evidence>
<name>A0A4C1T9Z1_EUMVA</name>
<sequence>MQSVFTWATAWLLPAINKAGRTINHAFIARPPIYELTSSDDRAPVCVHIWMARIRDQLSARGRPIIVEWERRKAFGGLSRSVTHRNVTERYTFS</sequence>
<keyword evidence="2" id="KW-1185">Reference proteome</keyword>
<dbReference type="EMBL" id="BGZK01000040">
    <property type="protein sequence ID" value="GBP10390.1"/>
    <property type="molecule type" value="Genomic_DNA"/>
</dbReference>
<proteinExistence type="predicted"/>
<dbReference type="AlphaFoldDB" id="A0A4C1T9Z1"/>
<gene>
    <name evidence="1" type="ORF">EVAR_5700_1</name>
</gene>
<accession>A0A4C1T9Z1</accession>
<evidence type="ECO:0000313" key="2">
    <source>
        <dbReference type="Proteomes" id="UP000299102"/>
    </source>
</evidence>
<organism evidence="1 2">
    <name type="scientific">Eumeta variegata</name>
    <name type="common">Bagworm moth</name>
    <name type="synonym">Eumeta japonica</name>
    <dbReference type="NCBI Taxonomy" id="151549"/>
    <lineage>
        <taxon>Eukaryota</taxon>
        <taxon>Metazoa</taxon>
        <taxon>Ecdysozoa</taxon>
        <taxon>Arthropoda</taxon>
        <taxon>Hexapoda</taxon>
        <taxon>Insecta</taxon>
        <taxon>Pterygota</taxon>
        <taxon>Neoptera</taxon>
        <taxon>Endopterygota</taxon>
        <taxon>Lepidoptera</taxon>
        <taxon>Glossata</taxon>
        <taxon>Ditrysia</taxon>
        <taxon>Tineoidea</taxon>
        <taxon>Psychidae</taxon>
        <taxon>Oiketicinae</taxon>
        <taxon>Eumeta</taxon>
    </lineage>
</organism>
<comment type="caution">
    <text evidence="1">The sequence shown here is derived from an EMBL/GenBank/DDBJ whole genome shotgun (WGS) entry which is preliminary data.</text>
</comment>
<protein>
    <submittedName>
        <fullName evidence="1">Uncharacterized protein</fullName>
    </submittedName>
</protein>
<reference evidence="1 2" key="1">
    <citation type="journal article" date="2019" name="Commun. Biol.">
        <title>The bagworm genome reveals a unique fibroin gene that provides high tensile strength.</title>
        <authorList>
            <person name="Kono N."/>
            <person name="Nakamura H."/>
            <person name="Ohtoshi R."/>
            <person name="Tomita M."/>
            <person name="Numata K."/>
            <person name="Arakawa K."/>
        </authorList>
    </citation>
    <scope>NUCLEOTIDE SEQUENCE [LARGE SCALE GENOMIC DNA]</scope>
</reference>
<dbReference type="Proteomes" id="UP000299102">
    <property type="component" value="Unassembled WGS sequence"/>
</dbReference>